<dbReference type="GO" id="GO:0005549">
    <property type="term" value="F:odorant binding"/>
    <property type="evidence" value="ECO:0007669"/>
    <property type="project" value="InterPro"/>
</dbReference>
<dbReference type="GO" id="GO:0005886">
    <property type="term" value="C:plasma membrane"/>
    <property type="evidence" value="ECO:0007669"/>
    <property type="project" value="UniProtKB-SubCell"/>
</dbReference>
<dbReference type="PANTHER" id="PTHR21137">
    <property type="entry name" value="ODORANT RECEPTOR"/>
    <property type="match status" value="1"/>
</dbReference>
<keyword evidence="5" id="KW-0552">Olfaction</keyword>
<dbReference type="GO" id="GO:0004984">
    <property type="term" value="F:olfactory receptor activity"/>
    <property type="evidence" value="ECO:0007669"/>
    <property type="project" value="InterPro"/>
</dbReference>
<evidence type="ECO:0000256" key="8">
    <source>
        <dbReference type="ARBA" id="ARBA00023170"/>
    </source>
</evidence>
<organism evidence="11 12">
    <name type="scientific">Ignelater luminosus</name>
    <name type="common">Cucubano</name>
    <name type="synonym">Pyrophorus luminosus</name>
    <dbReference type="NCBI Taxonomy" id="2038154"/>
    <lineage>
        <taxon>Eukaryota</taxon>
        <taxon>Metazoa</taxon>
        <taxon>Ecdysozoa</taxon>
        <taxon>Arthropoda</taxon>
        <taxon>Hexapoda</taxon>
        <taxon>Insecta</taxon>
        <taxon>Pterygota</taxon>
        <taxon>Neoptera</taxon>
        <taxon>Endopterygota</taxon>
        <taxon>Coleoptera</taxon>
        <taxon>Polyphaga</taxon>
        <taxon>Elateriformia</taxon>
        <taxon>Elateroidea</taxon>
        <taxon>Elateridae</taxon>
        <taxon>Agrypninae</taxon>
        <taxon>Pyrophorini</taxon>
        <taxon>Ignelater</taxon>
    </lineage>
</organism>
<protein>
    <submittedName>
        <fullName evidence="11">Uncharacterized protein</fullName>
    </submittedName>
</protein>
<evidence type="ECO:0000256" key="2">
    <source>
        <dbReference type="ARBA" id="ARBA00022475"/>
    </source>
</evidence>
<proteinExistence type="predicted"/>
<dbReference type="GO" id="GO:0007165">
    <property type="term" value="P:signal transduction"/>
    <property type="evidence" value="ECO:0007669"/>
    <property type="project" value="UniProtKB-KW"/>
</dbReference>
<comment type="subcellular location">
    <subcellularLocation>
        <location evidence="1">Cell membrane</location>
        <topology evidence="1">Multi-pass membrane protein</topology>
    </subcellularLocation>
</comment>
<keyword evidence="7 10" id="KW-0472">Membrane</keyword>
<dbReference type="PANTHER" id="PTHR21137:SF35">
    <property type="entry name" value="ODORANT RECEPTOR 19A-RELATED"/>
    <property type="match status" value="1"/>
</dbReference>
<keyword evidence="2" id="KW-1003">Cell membrane</keyword>
<evidence type="ECO:0000313" key="11">
    <source>
        <dbReference type="EMBL" id="KAF2890087.1"/>
    </source>
</evidence>
<keyword evidence="12" id="KW-1185">Reference proteome</keyword>
<feature type="transmembrane region" description="Helical" evidence="10">
    <location>
        <begin position="40"/>
        <end position="61"/>
    </location>
</feature>
<name>A0A8K0CRP6_IGNLU</name>
<dbReference type="InterPro" id="IPR004117">
    <property type="entry name" value="7tm6_olfct_rcpt"/>
</dbReference>
<keyword evidence="8" id="KW-0675">Receptor</keyword>
<feature type="transmembrane region" description="Helical" evidence="10">
    <location>
        <begin position="12"/>
        <end position="34"/>
    </location>
</feature>
<dbReference type="EMBL" id="VTPC01058551">
    <property type="protein sequence ID" value="KAF2890087.1"/>
    <property type="molecule type" value="Genomic_DNA"/>
</dbReference>
<evidence type="ECO:0000256" key="7">
    <source>
        <dbReference type="ARBA" id="ARBA00023136"/>
    </source>
</evidence>
<sequence>YIISIQTTFSSAFLIQLLISLFITCLIGFTLILIPITSVNFGVIALFFVAASTELIMFCAAGNEVTLQSEQIGDACYMSHWVDCGPSVRKTLFIIMERAKRPFRMSAAGFVFLSLDTLVSVFKSAFSYFTVLRQMYGDSQKGK</sequence>
<keyword evidence="4 10" id="KW-0812">Transmembrane</keyword>
<dbReference type="Pfam" id="PF02949">
    <property type="entry name" value="7tm_6"/>
    <property type="match status" value="1"/>
</dbReference>
<evidence type="ECO:0000256" key="5">
    <source>
        <dbReference type="ARBA" id="ARBA00022725"/>
    </source>
</evidence>
<gene>
    <name evidence="11" type="ORF">ILUMI_16086</name>
</gene>
<keyword evidence="6 10" id="KW-1133">Transmembrane helix</keyword>
<evidence type="ECO:0000256" key="10">
    <source>
        <dbReference type="SAM" id="Phobius"/>
    </source>
</evidence>
<evidence type="ECO:0000256" key="3">
    <source>
        <dbReference type="ARBA" id="ARBA00022606"/>
    </source>
</evidence>
<dbReference type="AlphaFoldDB" id="A0A8K0CRP6"/>
<reference evidence="11" key="1">
    <citation type="submission" date="2019-08" db="EMBL/GenBank/DDBJ databases">
        <title>The genome of the North American firefly Photinus pyralis.</title>
        <authorList>
            <consortium name="Photinus pyralis genome working group"/>
            <person name="Fallon T.R."/>
            <person name="Sander Lower S.E."/>
            <person name="Weng J.-K."/>
        </authorList>
    </citation>
    <scope>NUCLEOTIDE SEQUENCE</scope>
    <source>
        <strain evidence="11">TRF0915ILg1</strain>
        <tissue evidence="11">Whole body</tissue>
    </source>
</reference>
<evidence type="ECO:0000313" key="12">
    <source>
        <dbReference type="Proteomes" id="UP000801492"/>
    </source>
</evidence>
<dbReference type="Proteomes" id="UP000801492">
    <property type="component" value="Unassembled WGS sequence"/>
</dbReference>
<evidence type="ECO:0000256" key="9">
    <source>
        <dbReference type="ARBA" id="ARBA00023224"/>
    </source>
</evidence>
<evidence type="ECO:0000256" key="6">
    <source>
        <dbReference type="ARBA" id="ARBA00022989"/>
    </source>
</evidence>
<comment type="caution">
    <text evidence="11">The sequence shown here is derived from an EMBL/GenBank/DDBJ whole genome shotgun (WGS) entry which is preliminary data.</text>
</comment>
<keyword evidence="3" id="KW-0716">Sensory transduction</keyword>
<accession>A0A8K0CRP6</accession>
<evidence type="ECO:0000256" key="1">
    <source>
        <dbReference type="ARBA" id="ARBA00004651"/>
    </source>
</evidence>
<evidence type="ECO:0000256" key="4">
    <source>
        <dbReference type="ARBA" id="ARBA00022692"/>
    </source>
</evidence>
<dbReference type="OrthoDB" id="7545962at2759"/>
<feature type="transmembrane region" description="Helical" evidence="10">
    <location>
        <begin position="107"/>
        <end position="129"/>
    </location>
</feature>
<feature type="non-terminal residue" evidence="11">
    <location>
        <position position="143"/>
    </location>
</feature>
<keyword evidence="9" id="KW-0807">Transducer</keyword>